<organism evidence="2 3">
    <name type="scientific">Mesorhizobium ventifaucium</name>
    <dbReference type="NCBI Taxonomy" id="666020"/>
    <lineage>
        <taxon>Bacteria</taxon>
        <taxon>Pseudomonadati</taxon>
        <taxon>Pseudomonadota</taxon>
        <taxon>Alphaproteobacteria</taxon>
        <taxon>Hyphomicrobiales</taxon>
        <taxon>Phyllobacteriaceae</taxon>
        <taxon>Mesorhizobium</taxon>
    </lineage>
</organism>
<dbReference type="Proteomes" id="UP001152604">
    <property type="component" value="Unassembled WGS sequence"/>
</dbReference>
<feature type="compositionally biased region" description="Basic residues" evidence="1">
    <location>
        <begin position="108"/>
        <end position="120"/>
    </location>
</feature>
<protein>
    <submittedName>
        <fullName evidence="2">Uncharacterized protein</fullName>
    </submittedName>
</protein>
<keyword evidence="3" id="KW-1185">Reference proteome</keyword>
<accession>A0ABM9DEC7</accession>
<sequence>MLPTLVPAGLTYAELFRTINEAAFLDASFTVIPDTFLGIYSAALTTQLRMPSQNCFISSALWPRSGIHGGRRRRRHPGGKATAGHLRRRRLSDDGAGIVDHGKDEHERRRHRGRQRPLRL</sequence>
<feature type="region of interest" description="Disordered" evidence="1">
    <location>
        <begin position="64"/>
        <end position="120"/>
    </location>
</feature>
<comment type="caution">
    <text evidence="2">The sequence shown here is derived from an EMBL/GenBank/DDBJ whole genome shotgun (WGS) entry which is preliminary data.</text>
</comment>
<proteinExistence type="predicted"/>
<evidence type="ECO:0000256" key="1">
    <source>
        <dbReference type="SAM" id="MobiDB-lite"/>
    </source>
</evidence>
<reference evidence="2" key="1">
    <citation type="submission" date="2022-03" db="EMBL/GenBank/DDBJ databases">
        <authorList>
            <person name="Brunel B."/>
        </authorList>
    </citation>
    <scope>NUCLEOTIDE SEQUENCE</scope>
    <source>
        <strain evidence="2">STM4922sample</strain>
    </source>
</reference>
<feature type="compositionally biased region" description="Basic residues" evidence="1">
    <location>
        <begin position="69"/>
        <end position="78"/>
    </location>
</feature>
<dbReference type="EMBL" id="CAKXZS010000001">
    <property type="protein sequence ID" value="CAH2394128.1"/>
    <property type="molecule type" value="Genomic_DNA"/>
</dbReference>
<evidence type="ECO:0000313" key="2">
    <source>
        <dbReference type="EMBL" id="CAH2394128.1"/>
    </source>
</evidence>
<gene>
    <name evidence="2" type="ORF">MES4922_10041</name>
</gene>
<name>A0ABM9DEC7_9HYPH</name>
<evidence type="ECO:0000313" key="3">
    <source>
        <dbReference type="Proteomes" id="UP001152604"/>
    </source>
</evidence>